<dbReference type="SUPFAM" id="SSF49785">
    <property type="entry name" value="Galactose-binding domain-like"/>
    <property type="match status" value="1"/>
</dbReference>
<feature type="compositionally biased region" description="Basic and acidic residues" evidence="5">
    <location>
        <begin position="166"/>
        <end position="179"/>
    </location>
</feature>
<dbReference type="InterPro" id="IPR008979">
    <property type="entry name" value="Galactose-bd-like_sf"/>
</dbReference>
<evidence type="ECO:0000256" key="7">
    <source>
        <dbReference type="SAM" id="SignalP"/>
    </source>
</evidence>
<dbReference type="STRING" id="1043002.A0A074XUX9"/>
<feature type="compositionally biased region" description="Low complexity" evidence="5">
    <location>
        <begin position="117"/>
        <end position="128"/>
    </location>
</feature>
<dbReference type="GO" id="GO:0016020">
    <property type="term" value="C:membrane"/>
    <property type="evidence" value="ECO:0007669"/>
    <property type="project" value="InterPro"/>
</dbReference>
<dbReference type="EMBL" id="KL584974">
    <property type="protein sequence ID" value="KEQ89310.1"/>
    <property type="molecule type" value="Genomic_DNA"/>
</dbReference>
<gene>
    <name evidence="9" type="ORF">M438DRAFT_308580</name>
</gene>
<reference evidence="9 10" key="1">
    <citation type="journal article" date="2014" name="BMC Genomics">
        <title>Genome sequencing of four Aureobasidium pullulans varieties: biotechnological potential, stress tolerance, and description of new species.</title>
        <authorList>
            <person name="Gostin Ar C."/>
            <person name="Ohm R.A."/>
            <person name="Kogej T."/>
            <person name="Sonjak S."/>
            <person name="Turk M."/>
            <person name="Zajc J."/>
            <person name="Zalar P."/>
            <person name="Grube M."/>
            <person name="Sun H."/>
            <person name="Han J."/>
            <person name="Sharma A."/>
            <person name="Chiniquy J."/>
            <person name="Ngan C.Y."/>
            <person name="Lipzen A."/>
            <person name="Barry K."/>
            <person name="Grigoriev I.V."/>
            <person name="Gunde-Cimerman N."/>
        </authorList>
    </citation>
    <scope>NUCLEOTIDE SEQUENCE [LARGE SCALE GENOMIC DNA]</scope>
    <source>
        <strain evidence="9 10">EXF-150</strain>
    </source>
</reference>
<name>A0A074XUX9_AURPU</name>
<accession>A0A074XUX9</accession>
<dbReference type="GO" id="GO:0034975">
    <property type="term" value="P:protein folding in endoplasmic reticulum"/>
    <property type="evidence" value="ECO:0007669"/>
    <property type="project" value="TreeGrafter"/>
</dbReference>
<feature type="compositionally biased region" description="Polar residues" evidence="5">
    <location>
        <begin position="461"/>
        <end position="475"/>
    </location>
</feature>
<feature type="signal peptide" evidence="7">
    <location>
        <begin position="1"/>
        <end position="27"/>
    </location>
</feature>
<dbReference type="Proteomes" id="UP000030706">
    <property type="component" value="Unassembled WGS sequence"/>
</dbReference>
<keyword evidence="7" id="KW-0732">Signal</keyword>
<keyword evidence="2 6" id="KW-0812">Transmembrane</keyword>
<dbReference type="GO" id="GO:0005737">
    <property type="term" value="C:cytoplasm"/>
    <property type="evidence" value="ECO:0007669"/>
    <property type="project" value="TreeGrafter"/>
</dbReference>
<feature type="transmembrane region" description="Helical" evidence="6">
    <location>
        <begin position="587"/>
        <end position="605"/>
    </location>
</feature>
<organism evidence="9 10">
    <name type="scientific">Aureobasidium pullulans EXF-150</name>
    <dbReference type="NCBI Taxonomy" id="1043002"/>
    <lineage>
        <taxon>Eukaryota</taxon>
        <taxon>Fungi</taxon>
        <taxon>Dikarya</taxon>
        <taxon>Ascomycota</taxon>
        <taxon>Pezizomycotina</taxon>
        <taxon>Dothideomycetes</taxon>
        <taxon>Dothideomycetidae</taxon>
        <taxon>Dothideales</taxon>
        <taxon>Saccotheciaceae</taxon>
        <taxon>Aureobasidium</taxon>
    </lineage>
</organism>
<dbReference type="PROSITE" id="PS51469">
    <property type="entry name" value="SUN"/>
    <property type="match status" value="1"/>
</dbReference>
<dbReference type="PANTHER" id="PTHR12953:SF0">
    <property type="entry name" value="SUN DOMAIN-CONTAINING OSSIFICATION FACTOR"/>
    <property type="match status" value="1"/>
</dbReference>
<dbReference type="PANTHER" id="PTHR12953">
    <property type="entry name" value="MEMBRANE PROTEIN CH1 RELATED"/>
    <property type="match status" value="1"/>
</dbReference>
<evidence type="ECO:0000313" key="10">
    <source>
        <dbReference type="Proteomes" id="UP000030706"/>
    </source>
</evidence>
<feature type="compositionally biased region" description="Polar residues" evidence="5">
    <location>
        <begin position="425"/>
        <end position="454"/>
    </location>
</feature>
<evidence type="ECO:0000256" key="5">
    <source>
        <dbReference type="SAM" id="MobiDB-lite"/>
    </source>
</evidence>
<evidence type="ECO:0000256" key="2">
    <source>
        <dbReference type="ARBA" id="ARBA00022692"/>
    </source>
</evidence>
<dbReference type="GO" id="GO:0012505">
    <property type="term" value="C:endomembrane system"/>
    <property type="evidence" value="ECO:0007669"/>
    <property type="project" value="UniProtKB-SubCell"/>
</dbReference>
<dbReference type="InterPro" id="IPR012919">
    <property type="entry name" value="SUN_dom"/>
</dbReference>
<evidence type="ECO:0000256" key="6">
    <source>
        <dbReference type="SAM" id="Phobius"/>
    </source>
</evidence>
<feature type="domain" description="SUN" evidence="8">
    <location>
        <begin position="212"/>
        <end position="380"/>
    </location>
</feature>
<feature type="region of interest" description="Disordered" evidence="5">
    <location>
        <begin position="199"/>
        <end position="233"/>
    </location>
</feature>
<proteinExistence type="predicted"/>
<comment type="subcellular location">
    <subcellularLocation>
        <location evidence="1">Endomembrane system</location>
    </subcellularLocation>
</comment>
<evidence type="ECO:0000259" key="8">
    <source>
        <dbReference type="PROSITE" id="PS51469"/>
    </source>
</evidence>
<protein>
    <recommendedName>
        <fullName evidence="8">SUN domain-containing protein</fullName>
    </recommendedName>
</protein>
<feature type="compositionally biased region" description="Low complexity" evidence="5">
    <location>
        <begin position="207"/>
        <end position="221"/>
    </location>
</feature>
<evidence type="ECO:0000256" key="1">
    <source>
        <dbReference type="ARBA" id="ARBA00004308"/>
    </source>
</evidence>
<dbReference type="OrthoDB" id="266334at2759"/>
<dbReference type="AlphaFoldDB" id="A0A074XUX9"/>
<feature type="compositionally biased region" description="Low complexity" evidence="5">
    <location>
        <begin position="89"/>
        <end position="110"/>
    </location>
</feature>
<evidence type="ECO:0000313" key="9">
    <source>
        <dbReference type="EMBL" id="KEQ89310.1"/>
    </source>
</evidence>
<dbReference type="Pfam" id="PF07738">
    <property type="entry name" value="Sad1_UNC"/>
    <property type="match status" value="1"/>
</dbReference>
<evidence type="ECO:0000256" key="3">
    <source>
        <dbReference type="ARBA" id="ARBA00022989"/>
    </source>
</evidence>
<dbReference type="Gene3D" id="2.60.120.260">
    <property type="entry name" value="Galactose-binding domain-like"/>
    <property type="match status" value="1"/>
</dbReference>
<sequence length="606" mass="67723">MQRAFRNGRALAALLFSLFYCSLLVTAQSEDSSNKTSGTAISSNSSLISTIISSIHDTRNNDIRQTTCRTGTVNYITHSLPQQCLTRFTPTSNSTTAVTPTTTPSVSSSVIYEESKTTPADTPSSSATQPENEFETDSPLDNANFLSFEEWKKQNLAKVGQSPDHVGQKSRQDKPARDIRPIDNALDILGEDSEIELDFGGFGRQESPSSSSASAQPTVASEPTLRSKDAGKTCKERSNYASFDCAATVLKSNPESKSAHAVLIENKDSYMLNICSSSNKFLIVELCNDILIDTIVLANYEFFSSIFRNFRVSVSDRYPVKPDRWRELGVFEARNTRSVQAFLIEQPLIWARYLRIEFLTHYGNEYYCPVSLLRVHGTTMMEEFRHQEELARGEISDDLEESVMPDASASPAPEPPQEPLHSKSDSTNSTVQASSNSSTPIKSTNSIHKPSSAASEVHQKPGTSTVSSAHSNPTTQESFFKSIHKRLQMLESNATLSLQYIEEQSRILRDAFIKVEKRQIKKTEAFLENLNATVFAELQDFKQQYDQLWQSTVIELDNHRDQYQREILAVSARLSIVADELVFQKRMAIAQMTVLMICLSLVLFVR</sequence>
<feature type="region of interest" description="Disordered" evidence="5">
    <location>
        <begin position="156"/>
        <end position="179"/>
    </location>
</feature>
<dbReference type="FunFam" id="2.60.120.260:FF:000082">
    <property type="entry name" value="Sad1/UNC domain protein"/>
    <property type="match status" value="1"/>
</dbReference>
<dbReference type="InterPro" id="IPR045120">
    <property type="entry name" value="Suco/Slp1-like"/>
</dbReference>
<keyword evidence="3 6" id="KW-1133">Transmembrane helix</keyword>
<feature type="region of interest" description="Disordered" evidence="5">
    <location>
        <begin position="88"/>
        <end position="140"/>
    </location>
</feature>
<dbReference type="HOGENOM" id="CLU_006633_1_0_1"/>
<keyword evidence="4 6" id="KW-0472">Membrane</keyword>
<dbReference type="RefSeq" id="XP_029765497.1">
    <property type="nucleotide sequence ID" value="XM_029902352.1"/>
</dbReference>
<feature type="chain" id="PRO_5001702611" description="SUN domain-containing protein" evidence="7">
    <location>
        <begin position="28"/>
        <end position="606"/>
    </location>
</feature>
<evidence type="ECO:0000256" key="4">
    <source>
        <dbReference type="ARBA" id="ARBA00023136"/>
    </source>
</evidence>
<keyword evidence="10" id="KW-1185">Reference proteome</keyword>
<feature type="region of interest" description="Disordered" evidence="5">
    <location>
        <begin position="399"/>
        <end position="475"/>
    </location>
</feature>
<dbReference type="GeneID" id="40744658"/>
<feature type="non-terminal residue" evidence="9">
    <location>
        <position position="606"/>
    </location>
</feature>